<keyword evidence="1" id="KW-0732">Signal</keyword>
<feature type="chain" id="PRO_5039357951" evidence="1">
    <location>
        <begin position="20"/>
        <end position="217"/>
    </location>
</feature>
<proteinExistence type="predicted"/>
<evidence type="ECO:0000313" key="3">
    <source>
        <dbReference type="Proteomes" id="UP000518605"/>
    </source>
</evidence>
<reference evidence="2 3" key="1">
    <citation type="submission" date="2020-08" db="EMBL/GenBank/DDBJ databases">
        <title>Genomic Encyclopedia of Type Strains, Phase III (KMG-III): the genomes of soil and plant-associated and newly described type strains.</title>
        <authorList>
            <person name="Whitman W."/>
        </authorList>
    </citation>
    <scope>NUCLEOTIDE SEQUENCE [LARGE SCALE GENOMIC DNA]</scope>
    <source>
        <strain evidence="2 3">CECT 8234</strain>
    </source>
</reference>
<feature type="signal peptide" evidence="1">
    <location>
        <begin position="1"/>
        <end position="19"/>
    </location>
</feature>
<accession>A0A7W5CDS1</accession>
<dbReference type="PROSITE" id="PS51257">
    <property type="entry name" value="PROKAR_LIPOPROTEIN"/>
    <property type="match status" value="1"/>
</dbReference>
<name>A0A7W5CDS1_9BACL</name>
<dbReference type="Proteomes" id="UP000518605">
    <property type="component" value="Unassembled WGS sequence"/>
</dbReference>
<organism evidence="2 3">
    <name type="scientific">Paenibacillus endophyticus</name>
    <dbReference type="NCBI Taxonomy" id="1294268"/>
    <lineage>
        <taxon>Bacteria</taxon>
        <taxon>Bacillati</taxon>
        <taxon>Bacillota</taxon>
        <taxon>Bacilli</taxon>
        <taxon>Bacillales</taxon>
        <taxon>Paenibacillaceae</taxon>
        <taxon>Paenibacillus</taxon>
    </lineage>
</organism>
<protein>
    <submittedName>
        <fullName evidence="2">ABC-type uncharacterized transport system auxiliary subunit</fullName>
    </submittedName>
</protein>
<sequence>MKKLLISVFAGAMVLTATACSSDKEVMTGSSPTSTPETNNVVVNETIKPKEQELEIVTGEAKHAAYNSVQALVTKADLVIQATFTGERETNVYRGALGEIGYINSISTIEVKKVFKGDLAVKTRIQTFEPGYVNENQYVNVEGYNLMNEKGKYVLFLRQNPDSDIYTVVGMYQGKYDLNVKEQLTNTEQKTISSEYLGKNVEKFNKLKQEVVSKFGE</sequence>
<gene>
    <name evidence="2" type="ORF">FHS16_005447</name>
</gene>
<evidence type="ECO:0000256" key="1">
    <source>
        <dbReference type="SAM" id="SignalP"/>
    </source>
</evidence>
<dbReference type="EMBL" id="JACHXW010000023">
    <property type="protein sequence ID" value="MBB3155339.1"/>
    <property type="molecule type" value="Genomic_DNA"/>
</dbReference>
<dbReference type="RefSeq" id="WP_183569922.1">
    <property type="nucleotide sequence ID" value="NZ_CBCSLB010000021.1"/>
</dbReference>
<keyword evidence="3" id="KW-1185">Reference proteome</keyword>
<dbReference type="AlphaFoldDB" id="A0A7W5CDS1"/>
<evidence type="ECO:0000313" key="2">
    <source>
        <dbReference type="EMBL" id="MBB3155339.1"/>
    </source>
</evidence>
<comment type="caution">
    <text evidence="2">The sequence shown here is derived from an EMBL/GenBank/DDBJ whole genome shotgun (WGS) entry which is preliminary data.</text>
</comment>